<gene>
    <name evidence="3" type="ORF">OINT_1001272</name>
</gene>
<sequence length="315" mass="33720">MPTVHLRLMRCMAGPDMTAAKIEKIQRLADHAGRVAIIAGNGLLPINVAEALATAGNSPFLVPLRGEADPILYKYEHQEISIVEFAKLVRSMKAAGVDRVVLAGGVTSRPHVSDLKLDWPTLRAVPYVLRALGQGDDALLRAFIGLLESFGFKVVGAHEVVPDLLSPSPAQILTRAVPDSRERHNLELAMESALRLGDLDVGQGAIAVGGRVVALEGAEGTDQMIERVRELRAARRIPRRGGVLVKMAKPQQDERADLPTIGISTVENAAKAGLSGIAVEAGRTFILGFGETIAAANDEGLFIETVSRERKDART</sequence>
<evidence type="ECO:0000259" key="1">
    <source>
        <dbReference type="Pfam" id="PF06230"/>
    </source>
</evidence>
<dbReference type="PANTHER" id="PTHR39962:SF1">
    <property type="entry name" value="LPXI FAMILY PROTEIN"/>
    <property type="match status" value="1"/>
</dbReference>
<organism evidence="3 4">
    <name type="scientific">Brucella intermedia LMG 3301</name>
    <dbReference type="NCBI Taxonomy" id="641118"/>
    <lineage>
        <taxon>Bacteria</taxon>
        <taxon>Pseudomonadati</taxon>
        <taxon>Pseudomonadota</taxon>
        <taxon>Alphaproteobacteria</taxon>
        <taxon>Hyphomicrobiales</taxon>
        <taxon>Brucellaceae</taxon>
        <taxon>Brucella/Ochrobactrum group</taxon>
        <taxon>Brucella</taxon>
    </lineage>
</organism>
<dbReference type="InterPro" id="IPR041255">
    <property type="entry name" value="LpxI_N"/>
</dbReference>
<dbReference type="Proteomes" id="UP000004386">
    <property type="component" value="Unassembled WGS sequence"/>
</dbReference>
<dbReference type="HOGENOM" id="CLU_085042_1_0_5"/>
<feature type="domain" description="LpxI C-terminal" evidence="1">
    <location>
        <begin position="171"/>
        <end position="303"/>
    </location>
</feature>
<dbReference type="AlphaFoldDB" id="C4WJR4"/>
<dbReference type="PANTHER" id="PTHR39962">
    <property type="entry name" value="BLL4848 PROTEIN"/>
    <property type="match status" value="1"/>
</dbReference>
<comment type="caution">
    <text evidence="3">The sequence shown here is derived from an EMBL/GenBank/DDBJ whole genome shotgun (WGS) entry which is preliminary data.</text>
</comment>
<dbReference type="InterPro" id="IPR053174">
    <property type="entry name" value="LpxI"/>
</dbReference>
<reference evidence="3 4" key="1">
    <citation type="submission" date="2009-05" db="EMBL/GenBank/DDBJ databases">
        <authorList>
            <person name="Setubal J.C."/>
            <person name="Boyle S."/>
            <person name="Crasta O.R."/>
            <person name="Gillespie J.J."/>
            <person name="Kenyon R.W."/>
            <person name="Lu J."/>
            <person name="Mane S."/>
            <person name="Nagrani S."/>
            <person name="Shallom J.M."/>
            <person name="Shallom S."/>
            <person name="Shukla M."/>
            <person name="Snyder E.E."/>
            <person name="Sobral B.W."/>
            <person name="Wattam A.R."/>
            <person name="Will R."/>
            <person name="Williams K."/>
            <person name="Yoo H."/>
            <person name="Munk C."/>
            <person name="Tapia R."/>
            <person name="Green L."/>
            <person name="Rogers Y."/>
            <person name="Detter J.C."/>
            <person name="Bruce D."/>
            <person name="Brettin T.S."/>
            <person name="Tsolis R."/>
        </authorList>
    </citation>
    <scope>NUCLEOTIDE SEQUENCE [LARGE SCALE GENOMIC DNA]</scope>
    <source>
        <strain evidence="3 4">LMG 3301</strain>
    </source>
</reference>
<proteinExistence type="predicted"/>
<evidence type="ECO:0008006" key="5">
    <source>
        <dbReference type="Google" id="ProtNLM"/>
    </source>
</evidence>
<accession>C4WJR4</accession>
<evidence type="ECO:0000313" key="3">
    <source>
        <dbReference type="EMBL" id="EEQ95872.1"/>
    </source>
</evidence>
<dbReference type="Gene3D" id="3.40.50.20">
    <property type="match status" value="1"/>
</dbReference>
<evidence type="ECO:0000313" key="4">
    <source>
        <dbReference type="Proteomes" id="UP000004386"/>
    </source>
</evidence>
<dbReference type="InterPro" id="IPR010415">
    <property type="entry name" value="LpxI_C"/>
</dbReference>
<dbReference type="Pfam" id="PF06230">
    <property type="entry name" value="LpxI_C"/>
    <property type="match status" value="1"/>
</dbReference>
<protein>
    <recommendedName>
        <fullName evidence="5">Phosphatidate cytidylyltransferase</fullName>
    </recommendedName>
</protein>
<feature type="domain" description="LpxI N-terminal" evidence="2">
    <location>
        <begin position="34"/>
        <end position="164"/>
    </location>
</feature>
<dbReference type="InterPro" id="IPR043167">
    <property type="entry name" value="LpxI_C_sf"/>
</dbReference>
<dbReference type="Pfam" id="PF17930">
    <property type="entry name" value="LpxI_N"/>
    <property type="match status" value="1"/>
</dbReference>
<name>C4WJR4_9HYPH</name>
<evidence type="ECO:0000259" key="2">
    <source>
        <dbReference type="Pfam" id="PF17930"/>
    </source>
</evidence>
<dbReference type="Gene3D" id="3.40.140.80">
    <property type="match status" value="1"/>
</dbReference>
<dbReference type="EMBL" id="ACQA01000001">
    <property type="protein sequence ID" value="EEQ95872.1"/>
    <property type="molecule type" value="Genomic_DNA"/>
</dbReference>